<dbReference type="Pfam" id="PF00202">
    <property type="entry name" value="Aminotran_3"/>
    <property type="match status" value="1"/>
</dbReference>
<dbReference type="PANTHER" id="PTHR43094">
    <property type="entry name" value="AMINOTRANSFERASE"/>
    <property type="match status" value="1"/>
</dbReference>
<name>A0ABT1Y5R7_9FIRM</name>
<dbReference type="RefSeq" id="WP_089611605.1">
    <property type="nucleotide sequence ID" value="NZ_CP022121.1"/>
</dbReference>
<evidence type="ECO:0000256" key="3">
    <source>
        <dbReference type="RuleBase" id="RU003560"/>
    </source>
</evidence>
<comment type="caution">
    <text evidence="4">The sequence shown here is derived from an EMBL/GenBank/DDBJ whole genome shotgun (WGS) entry which is preliminary data.</text>
</comment>
<dbReference type="Proteomes" id="UP001524944">
    <property type="component" value="Unassembled WGS sequence"/>
</dbReference>
<dbReference type="InterPro" id="IPR015421">
    <property type="entry name" value="PyrdxlP-dep_Trfase_major"/>
</dbReference>
<dbReference type="GO" id="GO:0008483">
    <property type="term" value="F:transaminase activity"/>
    <property type="evidence" value="ECO:0007669"/>
    <property type="project" value="UniProtKB-KW"/>
</dbReference>
<keyword evidence="5" id="KW-1185">Reference proteome</keyword>
<evidence type="ECO:0000313" key="5">
    <source>
        <dbReference type="Proteomes" id="UP001524944"/>
    </source>
</evidence>
<comment type="similarity">
    <text evidence="1 3">Belongs to the class-III pyridoxal-phosphate-dependent aminotransferase family.</text>
</comment>
<dbReference type="PANTHER" id="PTHR43094:SF1">
    <property type="entry name" value="AMINOTRANSFERASE CLASS-III"/>
    <property type="match status" value="1"/>
</dbReference>
<evidence type="ECO:0000256" key="1">
    <source>
        <dbReference type="ARBA" id="ARBA00008954"/>
    </source>
</evidence>
<reference evidence="4 5" key="1">
    <citation type="submission" date="2022-08" db="EMBL/GenBank/DDBJ databases">
        <title>Proteogenomics of the novel Dehalobacterium formicoaceticum strain EZ94 highlights a key role of methyltransferases during anaerobic dichloromethane degradation.</title>
        <authorList>
            <person name="Wasmund K."/>
        </authorList>
    </citation>
    <scope>NUCLEOTIDE SEQUENCE [LARGE SCALE GENOMIC DNA]</scope>
    <source>
        <strain evidence="4 5">EZ94</strain>
    </source>
</reference>
<dbReference type="InterPro" id="IPR005814">
    <property type="entry name" value="Aminotrans_3"/>
</dbReference>
<dbReference type="InterPro" id="IPR049704">
    <property type="entry name" value="Aminotrans_3_PPA_site"/>
</dbReference>
<dbReference type="Gene3D" id="3.90.1150.10">
    <property type="entry name" value="Aspartate Aminotransferase, domain 1"/>
    <property type="match status" value="1"/>
</dbReference>
<dbReference type="Gene3D" id="3.40.640.10">
    <property type="entry name" value="Type I PLP-dependent aspartate aminotransferase-like (Major domain)"/>
    <property type="match status" value="1"/>
</dbReference>
<dbReference type="CDD" id="cd00610">
    <property type="entry name" value="OAT_like"/>
    <property type="match status" value="1"/>
</dbReference>
<organism evidence="4 5">
    <name type="scientific">Dehalobacterium formicoaceticum</name>
    <dbReference type="NCBI Taxonomy" id="51515"/>
    <lineage>
        <taxon>Bacteria</taxon>
        <taxon>Bacillati</taxon>
        <taxon>Bacillota</taxon>
        <taxon>Clostridia</taxon>
        <taxon>Eubacteriales</taxon>
        <taxon>Peptococcaceae</taxon>
        <taxon>Dehalobacterium</taxon>
    </lineage>
</organism>
<accession>A0ABT1Y5R7</accession>
<dbReference type="InterPro" id="IPR015424">
    <property type="entry name" value="PyrdxlP-dep_Trfase"/>
</dbReference>
<evidence type="ECO:0000256" key="2">
    <source>
        <dbReference type="ARBA" id="ARBA00022898"/>
    </source>
</evidence>
<proteinExistence type="inferred from homology"/>
<keyword evidence="4" id="KW-0808">Transferase</keyword>
<dbReference type="NCBIfam" id="NF005812">
    <property type="entry name" value="PRK07678.1"/>
    <property type="match status" value="1"/>
</dbReference>
<dbReference type="SUPFAM" id="SSF53383">
    <property type="entry name" value="PLP-dependent transferases"/>
    <property type="match status" value="1"/>
</dbReference>
<gene>
    <name evidence="4" type="ORF">NVS47_12000</name>
</gene>
<keyword evidence="4" id="KW-0032">Aminotransferase</keyword>
<sequence length="463" mass="51078">MVNLDPKNFNADEMIKMDKDHFWHHLTQHKVFESKDPMIITEGDGLIIKDIRGKEYVDATSGGVWCVNVGYGRESIAKVVYEQLKTMAYYAGSAGNIPAILLADKIISKMPGMSKVYFSNSGSEANEKAFKMVRQGNRKKYPGKDKTKILYRDRDYHGTTIAALSATGQEQRREDYGPFVPGFEKVPHACCYRCPFGKEYPGCDIDCAKALEDVILKEGPDTVGAYIVEPITAGGGIIMPVPEYYPMVQKICQKYDVLLIMDEVVNGFGRTGKWFGYQHFDVDPDMVTMAKGMASAYAALSATVTKQGVFDTFLENADKPMDFFRDISTYGGCTGSLAAGLENVHIMEEENLLENSTKMGEYLIGRLNELADLPIVGQVRGKGLFAGVELVADKATKEPLDEARMGKVMADVTAEGVLIGRTNRSFHNNLNNTLTFAPALVADEAILDRIVDAVRVALEKASK</sequence>
<dbReference type="InterPro" id="IPR015422">
    <property type="entry name" value="PyrdxlP-dep_Trfase_small"/>
</dbReference>
<evidence type="ECO:0000313" key="4">
    <source>
        <dbReference type="EMBL" id="MCR6546224.1"/>
    </source>
</evidence>
<dbReference type="PROSITE" id="PS00600">
    <property type="entry name" value="AA_TRANSFER_CLASS_3"/>
    <property type="match status" value="1"/>
</dbReference>
<dbReference type="EMBL" id="JANPWE010000006">
    <property type="protein sequence ID" value="MCR6546224.1"/>
    <property type="molecule type" value="Genomic_DNA"/>
</dbReference>
<protein>
    <submittedName>
        <fullName evidence="4">Aminotransferase</fullName>
    </submittedName>
</protein>
<keyword evidence="2 3" id="KW-0663">Pyridoxal phosphate</keyword>